<reference evidence="5 6" key="1">
    <citation type="submission" date="2024-06" db="EMBL/GenBank/DDBJ databases">
        <title>The draft genome of Grus japonensis, version 3.</title>
        <authorList>
            <person name="Nabeshima K."/>
            <person name="Suzuki S."/>
            <person name="Onuma M."/>
        </authorList>
    </citation>
    <scope>NUCLEOTIDE SEQUENCE [LARGE SCALE GENOMIC DNA]</scope>
    <source>
        <strain evidence="5 6">451A</strain>
    </source>
</reference>
<keyword evidence="3" id="KW-0325">Glycoprotein</keyword>
<evidence type="ECO:0000259" key="4">
    <source>
        <dbReference type="Pfam" id="PF15020"/>
    </source>
</evidence>
<protein>
    <recommendedName>
        <fullName evidence="4">CATSPERD beta-propeller domain-containing protein</fullName>
    </recommendedName>
</protein>
<dbReference type="EMBL" id="BAAFJT010000002">
    <property type="protein sequence ID" value="GAB0182526.1"/>
    <property type="molecule type" value="Genomic_DNA"/>
</dbReference>
<feature type="domain" description="CATSPERD beta-propeller" evidence="4">
    <location>
        <begin position="21"/>
        <end position="143"/>
    </location>
</feature>
<comment type="caution">
    <text evidence="5">The sequence shown here is derived from an EMBL/GenBank/DDBJ whole genome shotgun (WGS) entry which is preliminary data.</text>
</comment>
<proteinExistence type="inferred from homology"/>
<evidence type="ECO:0000256" key="1">
    <source>
        <dbReference type="ARBA" id="ARBA00010246"/>
    </source>
</evidence>
<evidence type="ECO:0000313" key="6">
    <source>
        <dbReference type="Proteomes" id="UP001623348"/>
    </source>
</evidence>
<keyword evidence="2" id="KW-0732">Signal</keyword>
<comment type="similarity">
    <text evidence="1">Belongs to the CATSPERD family.</text>
</comment>
<dbReference type="Pfam" id="PF15020">
    <property type="entry name" value="Beta-prop_CATSPERD"/>
    <property type="match status" value="1"/>
</dbReference>
<dbReference type="AlphaFoldDB" id="A0ABC9WBD8"/>
<name>A0ABC9WBD8_GRUJA</name>
<evidence type="ECO:0000313" key="5">
    <source>
        <dbReference type="EMBL" id="GAB0182526.1"/>
    </source>
</evidence>
<dbReference type="InterPro" id="IPR053813">
    <property type="entry name" value="CATSPERD_beta-prop"/>
</dbReference>
<dbReference type="InterPro" id="IPR028751">
    <property type="entry name" value="CATSPERD/E"/>
</dbReference>
<organism evidence="5 6">
    <name type="scientific">Grus japonensis</name>
    <name type="common">Japanese crane</name>
    <name type="synonym">Red-crowned crane</name>
    <dbReference type="NCBI Taxonomy" id="30415"/>
    <lineage>
        <taxon>Eukaryota</taxon>
        <taxon>Metazoa</taxon>
        <taxon>Chordata</taxon>
        <taxon>Craniata</taxon>
        <taxon>Vertebrata</taxon>
        <taxon>Euteleostomi</taxon>
        <taxon>Archelosauria</taxon>
        <taxon>Archosauria</taxon>
        <taxon>Dinosauria</taxon>
        <taxon>Saurischia</taxon>
        <taxon>Theropoda</taxon>
        <taxon>Coelurosauria</taxon>
        <taxon>Aves</taxon>
        <taxon>Neognathae</taxon>
        <taxon>Neoaves</taxon>
        <taxon>Gruiformes</taxon>
        <taxon>Gruidae</taxon>
        <taxon>Grus</taxon>
    </lineage>
</organism>
<evidence type="ECO:0000256" key="3">
    <source>
        <dbReference type="ARBA" id="ARBA00023180"/>
    </source>
</evidence>
<gene>
    <name evidence="5" type="ORF">GRJ2_000717900</name>
</gene>
<keyword evidence="6" id="KW-1185">Reference proteome</keyword>
<dbReference type="Proteomes" id="UP001623348">
    <property type="component" value="Unassembled WGS sequence"/>
</dbReference>
<dbReference type="PANTHER" id="PTHR33722">
    <property type="entry name" value="CATION CHANNEL SPERM-ASSOCIATED PROTEIN SUBUNIT DELTA-RELATED"/>
    <property type="match status" value="1"/>
</dbReference>
<evidence type="ECO:0000256" key="2">
    <source>
        <dbReference type="ARBA" id="ARBA00022729"/>
    </source>
</evidence>
<dbReference type="PANTHER" id="PTHR33722:SF1">
    <property type="entry name" value="CATION CHANNEL SPERM-ASSOCIATED AUXILIARY SUBUNIT DELTA"/>
    <property type="match status" value="1"/>
</dbReference>
<sequence length="167" mass="19035">MSNHNFTTFHLLPKGPAKLWSIQNLALRGFIILWTTDILLISANNGLIMEEVTVMPLETFQSTTFPDSSFLVVSARGSQIAVMTQDRHLFHGSINWVTSQVHVAKDDSIDLKNTGMLFEERGWLTELNPVISNFTQLYDFNKCKLNLQLALWRSWQSSTVEILMGDF</sequence>
<accession>A0ABC9WBD8</accession>